<feature type="non-terminal residue" evidence="2">
    <location>
        <position position="1"/>
    </location>
</feature>
<dbReference type="EMBL" id="JAAPAO010002221">
    <property type="protein sequence ID" value="KAF4648038.1"/>
    <property type="molecule type" value="Genomic_DNA"/>
</dbReference>
<dbReference type="OrthoDB" id="1934939at2759"/>
<dbReference type="Gene3D" id="1.10.340.70">
    <property type="match status" value="1"/>
</dbReference>
<dbReference type="InterPro" id="IPR012337">
    <property type="entry name" value="RNaseH-like_sf"/>
</dbReference>
<dbReference type="GO" id="GO:0003676">
    <property type="term" value="F:nucleic acid binding"/>
    <property type="evidence" value="ECO:0007669"/>
    <property type="project" value="InterPro"/>
</dbReference>
<comment type="caution">
    <text evidence="2">The sequence shown here is derived from an EMBL/GenBank/DDBJ whole genome shotgun (WGS) entry which is preliminary data.</text>
</comment>
<dbReference type="SUPFAM" id="SSF53098">
    <property type="entry name" value="Ribonuclease H-like"/>
    <property type="match status" value="1"/>
</dbReference>
<reference evidence="2 3" key="1">
    <citation type="submission" date="2020-04" db="EMBL/GenBank/DDBJ databases">
        <title>Perkinsus chesapeaki whole genome sequence.</title>
        <authorList>
            <person name="Bogema D.R."/>
        </authorList>
    </citation>
    <scope>NUCLEOTIDE SEQUENCE [LARGE SCALE GENOMIC DNA]</scope>
    <source>
        <strain evidence="2">ATCC PRA-425</strain>
    </source>
</reference>
<dbReference type="InterPro" id="IPR041588">
    <property type="entry name" value="Integrase_H2C2"/>
</dbReference>
<sequence>AGISVHFRHVQGKCNVIADRLSRLGILFPLRPVATDQSTTISQLPLVGVALEVSGELLHMVEAATACDTTIPTGLEAGTVKGRSVLRRGGAIYIPESCRQRVLALAHSGNHLSGRRTVGAIANLAWWPSWRRDAKEWVKKCARCAREAASIQTDKLEGKLSSHFATERFSEVYIDACRPDVGLTVFLIVDNFSRWVEPYITEDASSKCAVEALVLWCARFGCPRSVRCDQGSHFVAETFKHYCESNNIELSFGSPYNPMRQGLVEKQVGELKKGLRKLGRWDAVAVSLVCSASNNSDIGDTGFTPHELVFGEAGRSALWQALADDAEEANMWCRMD</sequence>
<proteinExistence type="predicted"/>
<dbReference type="InterPro" id="IPR001584">
    <property type="entry name" value="Integrase_cat-core"/>
</dbReference>
<accession>A0A7J6KLR3</accession>
<dbReference type="PROSITE" id="PS50994">
    <property type="entry name" value="INTEGRASE"/>
    <property type="match status" value="1"/>
</dbReference>
<evidence type="ECO:0000313" key="3">
    <source>
        <dbReference type="Proteomes" id="UP000591131"/>
    </source>
</evidence>
<evidence type="ECO:0000313" key="2">
    <source>
        <dbReference type="EMBL" id="KAF4648038.1"/>
    </source>
</evidence>
<keyword evidence="3" id="KW-1185">Reference proteome</keyword>
<feature type="non-terminal residue" evidence="2">
    <location>
        <position position="336"/>
    </location>
</feature>
<organism evidence="2 3">
    <name type="scientific">Perkinsus chesapeaki</name>
    <name type="common">Clam parasite</name>
    <name type="synonym">Perkinsus andrewsi</name>
    <dbReference type="NCBI Taxonomy" id="330153"/>
    <lineage>
        <taxon>Eukaryota</taxon>
        <taxon>Sar</taxon>
        <taxon>Alveolata</taxon>
        <taxon>Perkinsozoa</taxon>
        <taxon>Perkinsea</taxon>
        <taxon>Perkinsida</taxon>
        <taxon>Perkinsidae</taxon>
        <taxon>Perkinsus</taxon>
    </lineage>
</organism>
<dbReference type="Gene3D" id="3.30.420.10">
    <property type="entry name" value="Ribonuclease H-like superfamily/Ribonuclease H"/>
    <property type="match status" value="1"/>
</dbReference>
<dbReference type="Proteomes" id="UP000591131">
    <property type="component" value="Unassembled WGS sequence"/>
</dbReference>
<dbReference type="InterPro" id="IPR036397">
    <property type="entry name" value="RNaseH_sf"/>
</dbReference>
<dbReference type="PANTHER" id="PTHR37984:SF5">
    <property type="entry name" value="PROTEIN NYNRIN-LIKE"/>
    <property type="match status" value="1"/>
</dbReference>
<name>A0A7J6KLR3_PERCH</name>
<dbReference type="GO" id="GO:0015074">
    <property type="term" value="P:DNA integration"/>
    <property type="evidence" value="ECO:0007669"/>
    <property type="project" value="InterPro"/>
</dbReference>
<feature type="domain" description="Integrase catalytic" evidence="1">
    <location>
        <begin position="164"/>
        <end position="313"/>
    </location>
</feature>
<dbReference type="PANTHER" id="PTHR37984">
    <property type="entry name" value="PROTEIN CBG26694"/>
    <property type="match status" value="1"/>
</dbReference>
<dbReference type="Pfam" id="PF00665">
    <property type="entry name" value="rve"/>
    <property type="match status" value="1"/>
</dbReference>
<dbReference type="AlphaFoldDB" id="A0A7J6KLR3"/>
<evidence type="ECO:0000259" key="1">
    <source>
        <dbReference type="PROSITE" id="PS50994"/>
    </source>
</evidence>
<dbReference type="InterPro" id="IPR050951">
    <property type="entry name" value="Retrovirus_Pol_polyprotein"/>
</dbReference>
<gene>
    <name evidence="2" type="ORF">FOL47_003839</name>
</gene>
<dbReference type="Pfam" id="PF17921">
    <property type="entry name" value="Integrase_H2C2"/>
    <property type="match status" value="1"/>
</dbReference>
<protein>
    <recommendedName>
        <fullName evidence="1">Integrase catalytic domain-containing protein</fullName>
    </recommendedName>
</protein>